<evidence type="ECO:0000313" key="2">
    <source>
        <dbReference type="EMBL" id="KAG9339410.1"/>
    </source>
</evidence>
<keyword evidence="1" id="KW-1133">Transmembrane helix</keyword>
<evidence type="ECO:0000256" key="1">
    <source>
        <dbReference type="SAM" id="Phobius"/>
    </source>
</evidence>
<dbReference type="AlphaFoldDB" id="A0A8T2NJF8"/>
<name>A0A8T2NJF8_9TELE</name>
<reference evidence="2" key="1">
    <citation type="thesis" date="2021" institute="BYU ScholarsArchive" country="Provo, UT, USA">
        <title>Applications of and Algorithms for Genome Assembly and Genomic Analyses with an Emphasis on Marine Teleosts.</title>
        <authorList>
            <person name="Pickett B.D."/>
        </authorList>
    </citation>
    <scope>NUCLEOTIDE SEQUENCE</scope>
    <source>
        <strain evidence="2">HI-2016</strain>
    </source>
</reference>
<sequence>MGTPFPPLLPCFSNFYFYQFYHPLMSNLLYFTACSRLLSAAAAPAPQPGPGSDTSPSCMSVISFTNNWTLLIFNCITTIYLFKYIVIVVILIVLITTFCKKNTLN</sequence>
<dbReference type="EMBL" id="JAFBMS010000054">
    <property type="protein sequence ID" value="KAG9339410.1"/>
    <property type="molecule type" value="Genomic_DNA"/>
</dbReference>
<dbReference type="Proteomes" id="UP000824540">
    <property type="component" value="Unassembled WGS sequence"/>
</dbReference>
<accession>A0A8T2NJF8</accession>
<protein>
    <submittedName>
        <fullName evidence="2">Uncharacterized protein</fullName>
    </submittedName>
</protein>
<evidence type="ECO:0000313" key="3">
    <source>
        <dbReference type="Proteomes" id="UP000824540"/>
    </source>
</evidence>
<gene>
    <name evidence="2" type="ORF">JZ751_023804</name>
</gene>
<keyword evidence="1" id="KW-0472">Membrane</keyword>
<keyword evidence="3" id="KW-1185">Reference proteome</keyword>
<keyword evidence="1" id="KW-0812">Transmembrane</keyword>
<comment type="caution">
    <text evidence="2">The sequence shown here is derived from an EMBL/GenBank/DDBJ whole genome shotgun (WGS) entry which is preliminary data.</text>
</comment>
<proteinExistence type="predicted"/>
<feature type="transmembrane region" description="Helical" evidence="1">
    <location>
        <begin position="71"/>
        <end position="99"/>
    </location>
</feature>
<organism evidence="2 3">
    <name type="scientific">Albula glossodonta</name>
    <name type="common">roundjaw bonefish</name>
    <dbReference type="NCBI Taxonomy" id="121402"/>
    <lineage>
        <taxon>Eukaryota</taxon>
        <taxon>Metazoa</taxon>
        <taxon>Chordata</taxon>
        <taxon>Craniata</taxon>
        <taxon>Vertebrata</taxon>
        <taxon>Euteleostomi</taxon>
        <taxon>Actinopterygii</taxon>
        <taxon>Neopterygii</taxon>
        <taxon>Teleostei</taxon>
        <taxon>Albuliformes</taxon>
        <taxon>Albulidae</taxon>
        <taxon>Albula</taxon>
    </lineage>
</organism>